<sequence>MAANLNTHKWSVLRPTGYFYDFHYNRYPPRGERRPCPSECACSPVGACSRLCEVKAPPLLHDEIHFDAPDYKRRCNVKNLEAYAIHSRTFPVWLAMRTRTLAALYNTRFIPAVLAVQHTRRPSTWNVTAVMQQGFGDANVWPWNDIWLPARFDTLFVLPQLVLQQVKQGDDYMSTRFRDHCQLNRTHEPRSTMHEGVLPRSRGQAQSVNVH</sequence>
<dbReference type="EMBL" id="HBHX01044269">
    <property type="protein sequence ID" value="CAE0123826.1"/>
    <property type="molecule type" value="Transcribed_RNA"/>
</dbReference>
<proteinExistence type="predicted"/>
<organism evidence="2">
    <name type="scientific">Haptolina ericina</name>
    <dbReference type="NCBI Taxonomy" id="156174"/>
    <lineage>
        <taxon>Eukaryota</taxon>
        <taxon>Haptista</taxon>
        <taxon>Haptophyta</taxon>
        <taxon>Prymnesiophyceae</taxon>
        <taxon>Prymnesiales</taxon>
        <taxon>Prymnesiaceae</taxon>
        <taxon>Haptolina</taxon>
    </lineage>
</organism>
<accession>A0A7S3B580</accession>
<evidence type="ECO:0000256" key="1">
    <source>
        <dbReference type="SAM" id="MobiDB-lite"/>
    </source>
</evidence>
<gene>
    <name evidence="2" type="ORF">HERI1096_LOCUS24528</name>
</gene>
<dbReference type="AlphaFoldDB" id="A0A7S3B580"/>
<protein>
    <submittedName>
        <fullName evidence="2">Uncharacterized protein</fullName>
    </submittedName>
</protein>
<name>A0A7S3B580_9EUKA</name>
<feature type="compositionally biased region" description="Basic and acidic residues" evidence="1">
    <location>
        <begin position="183"/>
        <end position="193"/>
    </location>
</feature>
<feature type="region of interest" description="Disordered" evidence="1">
    <location>
        <begin position="183"/>
        <end position="211"/>
    </location>
</feature>
<evidence type="ECO:0000313" key="2">
    <source>
        <dbReference type="EMBL" id="CAE0123826.1"/>
    </source>
</evidence>
<reference evidence="2" key="1">
    <citation type="submission" date="2021-01" db="EMBL/GenBank/DDBJ databases">
        <authorList>
            <person name="Corre E."/>
            <person name="Pelletier E."/>
            <person name="Niang G."/>
            <person name="Scheremetjew M."/>
            <person name="Finn R."/>
            <person name="Kale V."/>
            <person name="Holt S."/>
            <person name="Cochrane G."/>
            <person name="Meng A."/>
            <person name="Brown T."/>
            <person name="Cohen L."/>
        </authorList>
    </citation>
    <scope>NUCLEOTIDE SEQUENCE</scope>
    <source>
        <strain evidence="2">CCMP281</strain>
    </source>
</reference>